<proteinExistence type="inferred from homology"/>
<protein>
    <submittedName>
        <fullName evidence="12">Uncharacterized protein</fullName>
    </submittedName>
</protein>
<evidence type="ECO:0000256" key="10">
    <source>
        <dbReference type="SAM" id="MobiDB-lite"/>
    </source>
</evidence>
<keyword evidence="3 9" id="KW-0812">Transmembrane</keyword>
<dbReference type="EMBL" id="CP143785">
    <property type="protein sequence ID" value="WVN86824.1"/>
    <property type="molecule type" value="Genomic_DNA"/>
</dbReference>
<evidence type="ECO:0000256" key="9">
    <source>
        <dbReference type="RuleBase" id="RU003945"/>
    </source>
</evidence>
<feature type="transmembrane region" description="Helical" evidence="11">
    <location>
        <begin position="289"/>
        <end position="308"/>
    </location>
</feature>
<dbReference type="OrthoDB" id="2148490at2759"/>
<dbReference type="GO" id="GO:0005743">
    <property type="term" value="C:mitochondrial inner membrane"/>
    <property type="evidence" value="ECO:0007669"/>
    <property type="project" value="UniProtKB-SubCell"/>
</dbReference>
<evidence type="ECO:0000256" key="11">
    <source>
        <dbReference type="SAM" id="Phobius"/>
    </source>
</evidence>
<dbReference type="PANTHER" id="PTHR12428">
    <property type="entry name" value="OXA1"/>
    <property type="match status" value="1"/>
</dbReference>
<evidence type="ECO:0000256" key="1">
    <source>
        <dbReference type="ARBA" id="ARBA00004448"/>
    </source>
</evidence>
<evidence type="ECO:0000313" key="13">
    <source>
        <dbReference type="Proteomes" id="UP000094043"/>
    </source>
</evidence>
<dbReference type="GeneID" id="91086209"/>
<evidence type="ECO:0000256" key="5">
    <source>
        <dbReference type="ARBA" id="ARBA00022946"/>
    </source>
</evidence>
<evidence type="ECO:0000256" key="2">
    <source>
        <dbReference type="ARBA" id="ARBA00009877"/>
    </source>
</evidence>
<evidence type="ECO:0000256" key="3">
    <source>
        <dbReference type="ARBA" id="ARBA00022692"/>
    </source>
</evidence>
<dbReference type="CDD" id="cd20069">
    <property type="entry name" value="5TM_Oxa1-like"/>
    <property type="match status" value="1"/>
</dbReference>
<feature type="compositionally biased region" description="Basic and acidic residues" evidence="10">
    <location>
        <begin position="457"/>
        <end position="474"/>
    </location>
</feature>
<gene>
    <name evidence="12" type="ORF">L203_101997</name>
</gene>
<keyword evidence="5" id="KW-0809">Transit peptide</keyword>
<dbReference type="Proteomes" id="UP000094043">
    <property type="component" value="Chromosome 2"/>
</dbReference>
<dbReference type="InterPro" id="IPR001708">
    <property type="entry name" value="YidC/ALB3/OXA1/COX18"/>
</dbReference>
<dbReference type="NCBIfam" id="TIGR03592">
    <property type="entry name" value="yidC_oxa1_cterm"/>
    <property type="match status" value="1"/>
</dbReference>
<feature type="region of interest" description="Disordered" evidence="10">
    <location>
        <begin position="419"/>
        <end position="474"/>
    </location>
</feature>
<keyword evidence="13" id="KW-1185">Reference proteome</keyword>
<keyword evidence="8 11" id="KW-0472">Membrane</keyword>
<evidence type="ECO:0000256" key="7">
    <source>
        <dbReference type="ARBA" id="ARBA00023128"/>
    </source>
</evidence>
<dbReference type="GO" id="GO:0032979">
    <property type="term" value="P:protein insertion into mitochondrial inner membrane from matrix"/>
    <property type="evidence" value="ECO:0007669"/>
    <property type="project" value="TreeGrafter"/>
</dbReference>
<organism evidence="12 13">
    <name type="scientific">Cryptococcus depauperatus CBS 7841</name>
    <dbReference type="NCBI Taxonomy" id="1295531"/>
    <lineage>
        <taxon>Eukaryota</taxon>
        <taxon>Fungi</taxon>
        <taxon>Dikarya</taxon>
        <taxon>Basidiomycota</taxon>
        <taxon>Agaricomycotina</taxon>
        <taxon>Tremellomycetes</taxon>
        <taxon>Tremellales</taxon>
        <taxon>Cryptococcaceae</taxon>
        <taxon>Cryptococcus</taxon>
    </lineage>
</organism>
<evidence type="ECO:0000256" key="8">
    <source>
        <dbReference type="ARBA" id="ARBA00023136"/>
    </source>
</evidence>
<dbReference type="Pfam" id="PF02096">
    <property type="entry name" value="60KD_IMP"/>
    <property type="match status" value="1"/>
</dbReference>
<evidence type="ECO:0000256" key="4">
    <source>
        <dbReference type="ARBA" id="ARBA00022792"/>
    </source>
</evidence>
<dbReference type="AlphaFoldDB" id="A0A1E3IR16"/>
<evidence type="ECO:0000313" key="12">
    <source>
        <dbReference type="EMBL" id="WVN86824.1"/>
    </source>
</evidence>
<feature type="compositionally biased region" description="Basic and acidic residues" evidence="10">
    <location>
        <begin position="439"/>
        <end position="449"/>
    </location>
</feature>
<keyword evidence="7" id="KW-0496">Mitochondrion</keyword>
<evidence type="ECO:0000256" key="6">
    <source>
        <dbReference type="ARBA" id="ARBA00022989"/>
    </source>
</evidence>
<dbReference type="RefSeq" id="XP_066067524.1">
    <property type="nucleotide sequence ID" value="XM_066211427.1"/>
</dbReference>
<sequence length="487" mass="54216">MITRTALRSAVRQNAAFHSITAARPIQLSRSTLVTTVPTTRQFSWTPWKKLDQVTQTIDVPSQSISVQPVPSQSISDLTQPTLVETSTTLSSTDSAVLPQPPVDVNAPSFEDLILHSGKTVEEVLNSEEAIHAAMKVSDLKLIGYDHGFFSITGWFTDAIVSLHTSVGLPWWGAIAATTVAIRLALSPILISTQKHNSRLAIVNPQFQDLMSQAKEASANKDVHMQTLISQRMRDLMKEHNVNPFRSLLLPLVQLPIFLTFFSIIRGLANLPLPQLKEGGLGWVTDLTAADPYCILPATSLLFTNLVFKLGADGVPTASKGDPVRTGHIRNFIQISTLISFPFIMYFPSAILFYWTFSTGFTLLQSIALRQTFVKKLLNLPITPTQEQALDPGAKPLKQPSYLDTFNVIKDWAQKTIKDTQEQTTQNGTANQAGKNRRPQNDFVERIQEPDISSTEEQIRVSDKPVGREAEKQRRIELARRKRLERS</sequence>
<dbReference type="InterPro" id="IPR028055">
    <property type="entry name" value="YidC/Oxa/ALB_C"/>
</dbReference>
<accession>A0A1E3IR16</accession>
<feature type="compositionally biased region" description="Polar residues" evidence="10">
    <location>
        <begin position="422"/>
        <end position="434"/>
    </location>
</feature>
<dbReference type="VEuPathDB" id="FungiDB:L203_01248"/>
<comment type="subcellular location">
    <subcellularLocation>
        <location evidence="9">Membrane</location>
        <topology evidence="9">Multi-pass membrane protein</topology>
    </subcellularLocation>
    <subcellularLocation>
        <location evidence="1">Mitochondrion inner membrane</location>
        <topology evidence="1">Multi-pass membrane protein</topology>
    </subcellularLocation>
</comment>
<feature type="transmembrane region" description="Helical" evidence="11">
    <location>
        <begin position="248"/>
        <end position="269"/>
    </location>
</feature>
<reference evidence="12" key="1">
    <citation type="submission" date="2016-06" db="EMBL/GenBank/DDBJ databases">
        <authorList>
            <person name="Cuomo C."/>
            <person name="Litvintseva A."/>
            <person name="Heitman J."/>
            <person name="Chen Y."/>
            <person name="Sun S."/>
            <person name="Springer D."/>
            <person name="Dromer F."/>
            <person name="Young S."/>
            <person name="Zeng Q."/>
            <person name="Chapman S."/>
            <person name="Gujja S."/>
            <person name="Saif S."/>
            <person name="Birren B."/>
        </authorList>
    </citation>
    <scope>NUCLEOTIDE SEQUENCE</scope>
    <source>
        <strain evidence="12">CBS 7841</strain>
    </source>
</reference>
<keyword evidence="6 11" id="KW-1133">Transmembrane helix</keyword>
<dbReference type="PANTHER" id="PTHR12428:SF66">
    <property type="entry name" value="MITOCHONDRIAL INNER MEMBRANE PROTEIN OXA1L"/>
    <property type="match status" value="1"/>
</dbReference>
<name>A0A1E3IR16_9TREE</name>
<reference evidence="12" key="2">
    <citation type="journal article" date="2022" name="Elife">
        <title>Obligate sexual reproduction of a homothallic fungus closely related to the Cryptococcus pathogenic species complex.</title>
        <authorList>
            <person name="Passer A.R."/>
            <person name="Clancey S.A."/>
            <person name="Shea T."/>
            <person name="David-Palma M."/>
            <person name="Averette A.F."/>
            <person name="Boekhout T."/>
            <person name="Porcel B.M."/>
            <person name="Nowrousian M."/>
            <person name="Cuomo C.A."/>
            <person name="Sun S."/>
            <person name="Heitman J."/>
            <person name="Coelho M.A."/>
        </authorList>
    </citation>
    <scope>NUCLEOTIDE SEQUENCE</scope>
    <source>
        <strain evidence="12">CBS 7841</strain>
    </source>
</reference>
<dbReference type="GO" id="GO:0032977">
    <property type="term" value="F:membrane insertase activity"/>
    <property type="evidence" value="ECO:0007669"/>
    <property type="project" value="InterPro"/>
</dbReference>
<keyword evidence="4" id="KW-0999">Mitochondrion inner membrane</keyword>
<reference evidence="12" key="3">
    <citation type="submission" date="2024-01" db="EMBL/GenBank/DDBJ databases">
        <authorList>
            <person name="Coelho M.A."/>
            <person name="David-Palma M."/>
            <person name="Shea T."/>
            <person name="Sun S."/>
            <person name="Cuomo C.A."/>
            <person name="Heitman J."/>
        </authorList>
    </citation>
    <scope>NUCLEOTIDE SEQUENCE</scope>
    <source>
        <strain evidence="12">CBS 7841</strain>
    </source>
</reference>
<feature type="transmembrane region" description="Helical" evidence="11">
    <location>
        <begin position="329"/>
        <end position="346"/>
    </location>
</feature>
<dbReference type="KEGG" id="cdep:91086209"/>
<comment type="similarity">
    <text evidence="2 9">Belongs to the OXA1/ALB3/YidC family.</text>
</comment>